<name>A0A8S0YYG5_ARCPL</name>
<evidence type="ECO:0000313" key="1">
    <source>
        <dbReference type="EMBL" id="CAB3224862.1"/>
    </source>
</evidence>
<sequence>MVDKIDEEKMEIQVVSLKCMDSSKMLFSLNENDKSDVPYEDVMGIISEPRILSKKFKISDKRFINHKFHVIKDIHLPYDGT</sequence>
<reference evidence="1 2" key="1">
    <citation type="submission" date="2020-04" db="EMBL/GenBank/DDBJ databases">
        <authorList>
            <person name="Wallbank WR R."/>
            <person name="Pardo Diaz C."/>
            <person name="Kozak K."/>
            <person name="Martin S."/>
            <person name="Jiggins C."/>
            <person name="Moest M."/>
            <person name="Warren A I."/>
            <person name="Byers J.R.P. K."/>
            <person name="Montejo-Kovacevich G."/>
            <person name="Yen C E."/>
        </authorList>
    </citation>
    <scope>NUCLEOTIDE SEQUENCE [LARGE SCALE GENOMIC DNA]</scope>
</reference>
<protein>
    <submittedName>
        <fullName evidence="1">Uncharacterized protein</fullName>
    </submittedName>
</protein>
<dbReference type="AlphaFoldDB" id="A0A8S0YYG5"/>
<evidence type="ECO:0000313" key="2">
    <source>
        <dbReference type="Proteomes" id="UP000494256"/>
    </source>
</evidence>
<proteinExistence type="predicted"/>
<gene>
    <name evidence="1" type="ORF">APLA_LOCUS2079</name>
</gene>
<dbReference type="EMBL" id="CADEBD010000175">
    <property type="protein sequence ID" value="CAB3224862.1"/>
    <property type="molecule type" value="Genomic_DNA"/>
</dbReference>
<comment type="caution">
    <text evidence="1">The sequence shown here is derived from an EMBL/GenBank/DDBJ whole genome shotgun (WGS) entry which is preliminary data.</text>
</comment>
<dbReference type="Proteomes" id="UP000494256">
    <property type="component" value="Unassembled WGS sequence"/>
</dbReference>
<accession>A0A8S0YYG5</accession>
<organism evidence="1 2">
    <name type="scientific">Arctia plantaginis</name>
    <name type="common">Wood tiger moth</name>
    <name type="synonym">Phalaena plantaginis</name>
    <dbReference type="NCBI Taxonomy" id="874455"/>
    <lineage>
        <taxon>Eukaryota</taxon>
        <taxon>Metazoa</taxon>
        <taxon>Ecdysozoa</taxon>
        <taxon>Arthropoda</taxon>
        <taxon>Hexapoda</taxon>
        <taxon>Insecta</taxon>
        <taxon>Pterygota</taxon>
        <taxon>Neoptera</taxon>
        <taxon>Endopterygota</taxon>
        <taxon>Lepidoptera</taxon>
        <taxon>Glossata</taxon>
        <taxon>Ditrysia</taxon>
        <taxon>Noctuoidea</taxon>
        <taxon>Erebidae</taxon>
        <taxon>Arctiinae</taxon>
        <taxon>Arctia</taxon>
    </lineage>
</organism>